<dbReference type="Gene3D" id="3.40.50.150">
    <property type="entry name" value="Vaccinia Virus protein VP39"/>
    <property type="match status" value="1"/>
</dbReference>
<dbReference type="InterPro" id="IPR029063">
    <property type="entry name" value="SAM-dependent_MTases_sf"/>
</dbReference>
<keyword evidence="3" id="KW-0808">Transferase</keyword>
<dbReference type="SUPFAM" id="SSF53335">
    <property type="entry name" value="S-adenosyl-L-methionine-dependent methyltransferases"/>
    <property type="match status" value="1"/>
</dbReference>
<dbReference type="GO" id="GO:0008168">
    <property type="term" value="F:methyltransferase activity"/>
    <property type="evidence" value="ECO:0007669"/>
    <property type="project" value="UniProtKB-KW"/>
</dbReference>
<evidence type="ECO:0000256" key="4">
    <source>
        <dbReference type="ARBA" id="ARBA00022691"/>
    </source>
</evidence>
<keyword evidence="4" id="KW-0949">S-adenosyl-L-methionine</keyword>
<evidence type="ECO:0000256" key="2">
    <source>
        <dbReference type="ARBA" id="ARBA00022603"/>
    </source>
</evidence>
<keyword evidence="5" id="KW-0443">Lipid metabolism</keyword>
<comment type="similarity">
    <text evidence="1">Belongs to the CFA/CMAS family.</text>
</comment>
<sequence length="288" mass="32608">MHGDRYRGASDTAIRHHYDLGNAFYELWLDESRTYSCALWDGPGDDLASAQRRKLAYMAEGARATGAGRVLDIGCGWGGMLRHLVEEQGVGRVVGLTLSPSQRSSIEEWADDRYDVRVQNWADHEDGGYDAIVSLGAFEHFARHGMSRAERLEAYRAFFRRCRGWLPPGGRLALQTNVAGRARPLDRRAVGDMMFIIEKIFPESVMPPLSEVVEGAERSFDVVTVRNDPDHYARTCRAWHDALAARRAEAEREVGTEVVADYLRYLSACVRQFERRDLGLARIIFERV</sequence>
<keyword evidence="7" id="KW-1185">Reference proteome</keyword>
<evidence type="ECO:0000313" key="6">
    <source>
        <dbReference type="EMBL" id="QXJ26450.1"/>
    </source>
</evidence>
<dbReference type="Proteomes" id="UP001049518">
    <property type="component" value="Chromosome"/>
</dbReference>
<evidence type="ECO:0000256" key="1">
    <source>
        <dbReference type="ARBA" id="ARBA00010815"/>
    </source>
</evidence>
<evidence type="ECO:0000313" key="7">
    <source>
        <dbReference type="Proteomes" id="UP001049518"/>
    </source>
</evidence>
<dbReference type="EMBL" id="CP059572">
    <property type="protein sequence ID" value="QXJ26450.1"/>
    <property type="molecule type" value="Genomic_DNA"/>
</dbReference>
<accession>A0ABX8R5V9</accession>
<proteinExistence type="inferred from homology"/>
<dbReference type="CDD" id="cd02440">
    <property type="entry name" value="AdoMet_MTases"/>
    <property type="match status" value="1"/>
</dbReference>
<reference evidence="6" key="1">
    <citation type="submission" date="2020-07" db="EMBL/GenBank/DDBJ databases">
        <authorList>
            <person name="Tarantini F.S."/>
            <person name="Hong K.W."/>
            <person name="Chan K.G."/>
        </authorList>
    </citation>
    <scope>NUCLEOTIDE SEQUENCE</scope>
    <source>
        <strain evidence="6">32-07</strain>
    </source>
</reference>
<dbReference type="PIRSF" id="PIRSF003085">
    <property type="entry name" value="CMAS"/>
    <property type="match status" value="1"/>
</dbReference>
<dbReference type="Pfam" id="PF02353">
    <property type="entry name" value="CMAS"/>
    <property type="match status" value="1"/>
</dbReference>
<keyword evidence="2 6" id="KW-0489">Methyltransferase</keyword>
<evidence type="ECO:0000256" key="5">
    <source>
        <dbReference type="ARBA" id="ARBA00023098"/>
    </source>
</evidence>
<organism evidence="6 7">
    <name type="scientific">Actinomadura graeca</name>
    <dbReference type="NCBI Taxonomy" id="2750812"/>
    <lineage>
        <taxon>Bacteria</taxon>
        <taxon>Bacillati</taxon>
        <taxon>Actinomycetota</taxon>
        <taxon>Actinomycetes</taxon>
        <taxon>Streptosporangiales</taxon>
        <taxon>Thermomonosporaceae</taxon>
        <taxon>Actinomadura</taxon>
    </lineage>
</organism>
<gene>
    <name evidence="6" type="ORF">AGRA3207_002285</name>
</gene>
<protein>
    <submittedName>
        <fullName evidence="6">Class I SAM-dependent methyltransferase</fullName>
    </submittedName>
</protein>
<dbReference type="PANTHER" id="PTHR43667:SF1">
    <property type="entry name" value="CYCLOPROPANE-FATTY-ACYL-PHOSPHOLIPID SYNTHASE"/>
    <property type="match status" value="1"/>
</dbReference>
<name>A0ABX8R5V9_9ACTN</name>
<evidence type="ECO:0000256" key="3">
    <source>
        <dbReference type="ARBA" id="ARBA00022679"/>
    </source>
</evidence>
<dbReference type="InterPro" id="IPR050723">
    <property type="entry name" value="CFA/CMAS"/>
</dbReference>
<dbReference type="GO" id="GO:0032259">
    <property type="term" value="P:methylation"/>
    <property type="evidence" value="ECO:0007669"/>
    <property type="project" value="UniProtKB-KW"/>
</dbReference>
<dbReference type="PANTHER" id="PTHR43667">
    <property type="entry name" value="CYCLOPROPANE-FATTY-ACYL-PHOSPHOLIPID SYNTHASE"/>
    <property type="match status" value="1"/>
</dbReference>
<dbReference type="InterPro" id="IPR003333">
    <property type="entry name" value="CMAS"/>
</dbReference>